<evidence type="ECO:0000313" key="2">
    <source>
        <dbReference type="EMBL" id="MFB9075367.1"/>
    </source>
</evidence>
<name>A0ABV5G8V8_9MICC</name>
<dbReference type="EMBL" id="JBHMFI010000023">
    <property type="protein sequence ID" value="MFB9075367.1"/>
    <property type="molecule type" value="Genomic_DNA"/>
</dbReference>
<keyword evidence="3" id="KW-1185">Reference proteome</keyword>
<evidence type="ECO:0000313" key="3">
    <source>
        <dbReference type="Proteomes" id="UP001589575"/>
    </source>
</evidence>
<feature type="region of interest" description="Disordered" evidence="1">
    <location>
        <begin position="1"/>
        <end position="64"/>
    </location>
</feature>
<reference evidence="2 3" key="1">
    <citation type="submission" date="2024-09" db="EMBL/GenBank/DDBJ databases">
        <authorList>
            <person name="Sun Q."/>
            <person name="Mori K."/>
        </authorList>
    </citation>
    <scope>NUCLEOTIDE SEQUENCE [LARGE SCALE GENOMIC DNA]</scope>
    <source>
        <strain evidence="2 3">CCM 7609</strain>
    </source>
</reference>
<comment type="caution">
    <text evidence="2">The sequence shown here is derived from an EMBL/GenBank/DDBJ whole genome shotgun (WGS) entry which is preliminary data.</text>
</comment>
<evidence type="ECO:0000256" key="1">
    <source>
        <dbReference type="SAM" id="MobiDB-lite"/>
    </source>
</evidence>
<protein>
    <submittedName>
        <fullName evidence="2">Uncharacterized protein</fullName>
    </submittedName>
</protein>
<feature type="compositionally biased region" description="Polar residues" evidence="1">
    <location>
        <begin position="1"/>
        <end position="12"/>
    </location>
</feature>
<proteinExistence type="predicted"/>
<dbReference type="Proteomes" id="UP001589575">
    <property type="component" value="Unassembled WGS sequence"/>
</dbReference>
<gene>
    <name evidence="2" type="ORF">ACFFX0_31070</name>
</gene>
<feature type="compositionally biased region" description="Low complexity" evidence="1">
    <location>
        <begin position="43"/>
        <end position="55"/>
    </location>
</feature>
<sequence>MSPSPTGTSGATGCSIHSVKTPFPGPPRTNPRGGCASSQTRISSPKASSTTPSPTVRAPNFITRRSASRPYTYAAACTEAPQTATFTRAVMTDRR</sequence>
<organism evidence="2 3">
    <name type="scientific">Citricoccus parietis</name>
    <dbReference type="NCBI Taxonomy" id="592307"/>
    <lineage>
        <taxon>Bacteria</taxon>
        <taxon>Bacillati</taxon>
        <taxon>Actinomycetota</taxon>
        <taxon>Actinomycetes</taxon>
        <taxon>Micrococcales</taxon>
        <taxon>Micrococcaceae</taxon>
        <taxon>Citricoccus</taxon>
    </lineage>
</organism>
<accession>A0ABV5G8V8</accession>